<comment type="caution">
    <text evidence="5">The sequence shown here is derived from an EMBL/GenBank/DDBJ whole genome shotgun (WGS) entry which is preliminary data.</text>
</comment>
<evidence type="ECO:0000256" key="3">
    <source>
        <dbReference type="ARBA" id="ARBA00022801"/>
    </source>
</evidence>
<keyword evidence="3" id="KW-0378">Hydrolase</keyword>
<dbReference type="GO" id="GO:0008233">
    <property type="term" value="F:peptidase activity"/>
    <property type="evidence" value="ECO:0007669"/>
    <property type="project" value="UniProtKB-KW"/>
</dbReference>
<evidence type="ECO:0000259" key="4">
    <source>
        <dbReference type="Pfam" id="PF04586"/>
    </source>
</evidence>
<accession>A0ABT3HYN1</accession>
<dbReference type="EMBL" id="JAPDHW010000006">
    <property type="protein sequence ID" value="MCW3168916.1"/>
    <property type="molecule type" value="Genomic_DNA"/>
</dbReference>
<dbReference type="RefSeq" id="WP_264750098.1">
    <property type="nucleotide sequence ID" value="NZ_JAPDHW010000006.1"/>
</dbReference>
<dbReference type="GO" id="GO:0006508">
    <property type="term" value="P:proteolysis"/>
    <property type="evidence" value="ECO:0007669"/>
    <property type="project" value="UniProtKB-KW"/>
</dbReference>
<dbReference type="InterPro" id="IPR054613">
    <property type="entry name" value="Peptidase_S78_dom"/>
</dbReference>
<gene>
    <name evidence="5" type="ORF">OMO38_10320</name>
</gene>
<dbReference type="Proteomes" id="UP001163731">
    <property type="component" value="Unassembled WGS sequence"/>
</dbReference>
<evidence type="ECO:0000256" key="2">
    <source>
        <dbReference type="ARBA" id="ARBA00022670"/>
    </source>
</evidence>
<evidence type="ECO:0000313" key="6">
    <source>
        <dbReference type="Proteomes" id="UP001163731"/>
    </source>
</evidence>
<feature type="domain" description="Prohead serine protease" evidence="4">
    <location>
        <begin position="18"/>
        <end position="137"/>
    </location>
</feature>
<evidence type="ECO:0000313" key="5">
    <source>
        <dbReference type="EMBL" id="MCW3168916.1"/>
    </source>
</evidence>
<sequence>MEYKFIVNTENVNSYGYRIITEGIDISQYERNPVVLFMHKRSEYQPTGDEVIGRARLTKEGDQLIAHITFDSKNDFASKIEQKVKGDFIRMCSMYADVIEASSDEALVKPGQKYETITKCKLIEISIVDIGGNDDAIRLSGHTGTTPKIKLLNQKTEHTMSELKTIALALGKSADSSEVTVLEAVNSLKLSLETEKTATKEWKDKYIALQAQEATKLVDRAVALGLIPEDLKDVQVKAFESDFDSQSVKLSKLIKEKEDENQTNGIQSKIGDAVQLSKTGKGSKTGDEKDTFDYLQKHDSVELSRIRSEEPQKYAQLVKSYGEGVRYTAK</sequence>
<evidence type="ECO:0000256" key="1">
    <source>
        <dbReference type="ARBA" id="ARBA00022612"/>
    </source>
</evidence>
<keyword evidence="1" id="KW-1188">Viral release from host cell</keyword>
<protein>
    <submittedName>
        <fullName evidence="5">HK97 family phage prohead protease</fullName>
    </submittedName>
</protein>
<keyword evidence="2 5" id="KW-0645">Protease</keyword>
<name>A0ABT3HYN1_9FLAO</name>
<reference evidence="5" key="1">
    <citation type="submission" date="2022-10" db="EMBL/GenBank/DDBJ databases">
        <title>Chryseobacterium babae sp. nov. isolated from the gut of the beetle Oryctes rhinoceros, and Chryseobacterium kimseyorum sp. nov., isolated from a stick insect rearing cage.</title>
        <authorList>
            <person name="Shelomi M."/>
            <person name="Han C.-J."/>
            <person name="Chen W.-M."/>
            <person name="Chen H.-K."/>
            <person name="Liaw S.-J."/>
            <person name="Muhle E."/>
            <person name="Clermont D."/>
        </authorList>
    </citation>
    <scope>NUCLEOTIDE SEQUENCE</scope>
    <source>
        <strain evidence="5">09-1422</strain>
    </source>
</reference>
<keyword evidence="6" id="KW-1185">Reference proteome</keyword>
<organism evidence="5 6">
    <name type="scientific">Chryseobacterium kimseyorum</name>
    <dbReference type="NCBI Taxonomy" id="2984028"/>
    <lineage>
        <taxon>Bacteria</taxon>
        <taxon>Pseudomonadati</taxon>
        <taxon>Bacteroidota</taxon>
        <taxon>Flavobacteriia</taxon>
        <taxon>Flavobacteriales</taxon>
        <taxon>Weeksellaceae</taxon>
        <taxon>Chryseobacterium group</taxon>
        <taxon>Chryseobacterium</taxon>
    </lineage>
</organism>
<proteinExistence type="predicted"/>
<dbReference type="Pfam" id="PF04586">
    <property type="entry name" value="Peptidase_S78"/>
    <property type="match status" value="1"/>
</dbReference>